<accession>A0A7G9RQ93</accession>
<feature type="chain" id="PRO_5028995865" evidence="2">
    <location>
        <begin position="31"/>
        <end position="330"/>
    </location>
</feature>
<reference evidence="3 4" key="1">
    <citation type="submission" date="2020-08" db="EMBL/GenBank/DDBJ databases">
        <title>Genome sequence of Diaphorobacter ruginosibacter DSM 27467T.</title>
        <authorList>
            <person name="Hyun D.-W."/>
            <person name="Bae J.-W."/>
        </authorList>
    </citation>
    <scope>NUCLEOTIDE SEQUENCE [LARGE SCALE GENOMIC DNA]</scope>
    <source>
        <strain evidence="3 4">DSM 27467</strain>
    </source>
</reference>
<dbReference type="Gene3D" id="3.40.190.10">
    <property type="entry name" value="Periplasmic binding protein-like II"/>
    <property type="match status" value="1"/>
</dbReference>
<keyword evidence="4" id="KW-1185">Reference proteome</keyword>
<dbReference type="RefSeq" id="WP_187598013.1">
    <property type="nucleotide sequence ID" value="NZ_CP060714.1"/>
</dbReference>
<dbReference type="Pfam" id="PF03401">
    <property type="entry name" value="TctC"/>
    <property type="match status" value="1"/>
</dbReference>
<name>A0A7G9RQ93_9BURK</name>
<dbReference type="PANTHER" id="PTHR42928">
    <property type="entry name" value="TRICARBOXYLATE-BINDING PROTEIN"/>
    <property type="match status" value="1"/>
</dbReference>
<gene>
    <name evidence="3" type="ORF">H9K76_02445</name>
</gene>
<dbReference type="PIRSF" id="PIRSF017082">
    <property type="entry name" value="YflP"/>
    <property type="match status" value="1"/>
</dbReference>
<dbReference type="CDD" id="cd07012">
    <property type="entry name" value="PBP2_Bug_TTT"/>
    <property type="match status" value="1"/>
</dbReference>
<dbReference type="InterPro" id="IPR042100">
    <property type="entry name" value="Bug_dom1"/>
</dbReference>
<dbReference type="AlphaFoldDB" id="A0A7G9RQ93"/>
<proteinExistence type="inferred from homology"/>
<organism evidence="3 4">
    <name type="scientific">Diaphorobacter ruginosibacter</name>
    <dbReference type="NCBI Taxonomy" id="1715720"/>
    <lineage>
        <taxon>Bacteria</taxon>
        <taxon>Pseudomonadati</taxon>
        <taxon>Pseudomonadota</taxon>
        <taxon>Betaproteobacteria</taxon>
        <taxon>Burkholderiales</taxon>
        <taxon>Comamonadaceae</taxon>
        <taxon>Diaphorobacter</taxon>
    </lineage>
</organism>
<dbReference type="InterPro" id="IPR005064">
    <property type="entry name" value="BUG"/>
</dbReference>
<protein>
    <submittedName>
        <fullName evidence="3">Tripartite tricarboxylate transporter substrate binding protein</fullName>
    </submittedName>
</protein>
<sequence>MAQARISRRTLAAFAAACAAMAALPTAVHAQSDYPNKPIRLIIPFAAGGSVDMVGRIIGEMLTRQLQATVIVENIPGAAGVVGAQRVVSSKPDGYTLMAGSSNEMAGTKFVNAAQKYDPSADLTPIGLAAIAPNIWVAGSHMKVKNVEEFVALAKASPGKYSYGSPGIGSTPHFSGELIKKIAGVDVAHIPYKGSAAMVSDLAGGTLDFGVISQSLAAPFIKDGRMTALGVTTAQRIPSMKDIPALGESPSLKGYALNGWFAFAGPKGLPPEIVSKLQGALKAGLKDPAFRERLDAAGAPAAKGDEDLAQIIRTDMGKYAELVKFAKITD</sequence>
<evidence type="ECO:0000313" key="4">
    <source>
        <dbReference type="Proteomes" id="UP000515811"/>
    </source>
</evidence>
<evidence type="ECO:0000256" key="2">
    <source>
        <dbReference type="SAM" id="SignalP"/>
    </source>
</evidence>
<dbReference type="Proteomes" id="UP000515811">
    <property type="component" value="Chromosome"/>
</dbReference>
<dbReference type="Gene3D" id="3.40.190.150">
    <property type="entry name" value="Bordetella uptake gene, domain 1"/>
    <property type="match status" value="1"/>
</dbReference>
<dbReference type="KEGG" id="drg:H9K76_02445"/>
<dbReference type="SUPFAM" id="SSF53850">
    <property type="entry name" value="Periplasmic binding protein-like II"/>
    <property type="match status" value="1"/>
</dbReference>
<keyword evidence="2" id="KW-0732">Signal</keyword>
<dbReference type="PROSITE" id="PS51318">
    <property type="entry name" value="TAT"/>
    <property type="match status" value="1"/>
</dbReference>
<dbReference type="InterPro" id="IPR006311">
    <property type="entry name" value="TAT_signal"/>
</dbReference>
<dbReference type="PANTHER" id="PTHR42928:SF5">
    <property type="entry name" value="BLR1237 PROTEIN"/>
    <property type="match status" value="1"/>
</dbReference>
<evidence type="ECO:0000313" key="3">
    <source>
        <dbReference type="EMBL" id="QNN57768.1"/>
    </source>
</evidence>
<dbReference type="EMBL" id="CP060714">
    <property type="protein sequence ID" value="QNN57768.1"/>
    <property type="molecule type" value="Genomic_DNA"/>
</dbReference>
<evidence type="ECO:0000256" key="1">
    <source>
        <dbReference type="ARBA" id="ARBA00006987"/>
    </source>
</evidence>
<feature type="signal peptide" evidence="2">
    <location>
        <begin position="1"/>
        <end position="30"/>
    </location>
</feature>
<comment type="similarity">
    <text evidence="1">Belongs to the UPF0065 (bug) family.</text>
</comment>